<dbReference type="SUPFAM" id="SSF81296">
    <property type="entry name" value="E set domains"/>
    <property type="match status" value="1"/>
</dbReference>
<dbReference type="PANTHER" id="PTHR10569:SF2">
    <property type="entry name" value="GLYCOGEN DEBRANCHING ENZYME"/>
    <property type="match status" value="1"/>
</dbReference>
<dbReference type="InterPro" id="IPR010401">
    <property type="entry name" value="AGL/Gdb1"/>
</dbReference>
<dbReference type="GO" id="GO:0005525">
    <property type="term" value="F:GTP binding"/>
    <property type="evidence" value="ECO:0007669"/>
    <property type="project" value="UniProtKB-KW"/>
</dbReference>
<dbReference type="PROSITE" id="PS51419">
    <property type="entry name" value="RAB"/>
    <property type="match status" value="1"/>
</dbReference>
<feature type="domain" description="AMP-activated protein kinase glycogen-binding" evidence="12">
    <location>
        <begin position="740"/>
        <end position="799"/>
    </location>
</feature>
<dbReference type="SUPFAM" id="SSF51445">
    <property type="entry name" value="(Trans)glycosidases"/>
    <property type="match status" value="1"/>
</dbReference>
<gene>
    <name evidence="13" type="ORF">PPERSA_08808</name>
</gene>
<dbReference type="Gene3D" id="1.50.10.10">
    <property type="match status" value="1"/>
</dbReference>
<evidence type="ECO:0000313" key="14">
    <source>
        <dbReference type="Proteomes" id="UP000054937"/>
    </source>
</evidence>
<keyword evidence="13" id="KW-0378">Hydrolase</keyword>
<keyword evidence="2" id="KW-0547">Nucleotide-binding</keyword>
<dbReference type="CDD" id="cd01868">
    <property type="entry name" value="Rab11_like"/>
    <property type="match status" value="1"/>
</dbReference>
<dbReference type="InterPro" id="IPR032790">
    <property type="entry name" value="GDE_C"/>
</dbReference>
<keyword evidence="5" id="KW-0449">Lipoprotein</keyword>
<dbReference type="Gene3D" id="3.20.20.80">
    <property type="entry name" value="Glycosidases"/>
    <property type="match status" value="1"/>
</dbReference>
<dbReference type="Pfam" id="PF14702">
    <property type="entry name" value="hGDE_central"/>
    <property type="match status" value="1"/>
</dbReference>
<dbReference type="SMART" id="SM00175">
    <property type="entry name" value="RAB"/>
    <property type="match status" value="1"/>
</dbReference>
<dbReference type="GO" id="GO:0004134">
    <property type="term" value="F:4-alpha-glucanotransferase activity"/>
    <property type="evidence" value="ECO:0007669"/>
    <property type="project" value="InterPro"/>
</dbReference>
<feature type="domain" description="Glycogen debranching enzyme C-terminal" evidence="9">
    <location>
        <begin position="1127"/>
        <end position="1603"/>
    </location>
</feature>
<name>A0A0V0R3M8_PSEPJ</name>
<dbReference type="InterPro" id="IPR032788">
    <property type="entry name" value="AGL_central"/>
</dbReference>
<dbReference type="InterPro" id="IPR032640">
    <property type="entry name" value="AMPK1_CBM"/>
</dbReference>
<dbReference type="InterPro" id="IPR017853">
    <property type="entry name" value="GH"/>
</dbReference>
<evidence type="ECO:0000259" key="9">
    <source>
        <dbReference type="Pfam" id="PF06202"/>
    </source>
</evidence>
<dbReference type="Gene3D" id="2.60.40.10">
    <property type="entry name" value="Immunoglobulins"/>
    <property type="match status" value="1"/>
</dbReference>
<evidence type="ECO:0000256" key="1">
    <source>
        <dbReference type="ARBA" id="ARBA00006270"/>
    </source>
</evidence>
<sequence>MTEYHIALEPDGSFDCQPEQIFQLQALDKLSIFLDSKFNQIYRPMLLTGYPRKIGNKIQYPNCEEITQEQILKDPELSYKYNCFEGFWNKEYNWQCDIQIADFNGNFFCQIVFVEINDHVSNPLTLNIRKFGKPCYIIIQPRIFINNQPVLLEQLNVQTQLPYCLGPINRWEDILQNQANLGYNAFHFLSLQTLGSSRHYYSIYDQCTLNKDLIPDNDFDRLAKFIKQVENQMGALSFIDIILAHTSVDSHWLLEIQNCYYTKYNEPLLASALELDIALQKFSDDLSECKIQSYSKGNRVENLQDIDRLIEIMDKEVFQKLKIYEYFQINVKELQKQFRHILKMRKICIPENNSDMDDDDDDVDFFSEDPKIKIIKELQDHLSNEGIHRFGVYINFEILFKQILKNPYSYSIELIDECIVLLQDKCKQKGMEFEQEIKKNIRKQIIWYKIDRSEQEVGKFPNGLLPRYFTKLQNGDYAANSGYIFKDDRQENLAESKELPYLKRNINIWEDLIKLRYGESKKDCPGLWKKMRIYIRKFATIFHGFRLSHASGIPLHVGEYFMRKARNVNNNIIVFAQVFAQNKAKEALFCQRLGINAILRETNKKDTAEDLVKEIIQLNQLNQNTVGSLQSLVKKDIITKTHKSILQPTFPSQIVFDQKHNNQSVLQKHGLKQMLCNLTVHSFASFFKGTVRGYDEMCPYQLSLKDERRLYQVNVQDKQEWIITDEISIGILFKSEINYNNVEIKGSWDNWANSQKLKSIGQHYYYTVIKAPKAIDEFEYKYILDGVWQVDPNKPQKNGNNFYQIENKSIFKKKVYKNFCHARRIMNQYVSKMAQKYPESFIKEYQNNVISIQRQFGTIKDNCSDVNVEITCPGIIDSIKEIFVVYDQDYKLVQDLKQEYIPQGQAEVIKTANITEFAEIRKDEANKQSIIHFFNMPPGLSVVLKCTLETEQLQALYKLNQYFKGYNQSEQVIQYFSDLTPDDITYLLYKCAEEEMAQNNRSTYKIPGTVIPYAGFGGLFYEVQETTKSNELKAELFNNLRAGNWLMDYLLNRIKDRNTPGLKKVYEYLNECFTCIKKLQRYNIPHYFCKLSRQIRLVCQEKMLDHVQLPVEHYMQSSFIRQLLMNSYTFVSHIQITEDFITKSIFSMSAGLPKYSDAPQRMMGRQVFISFKGCLLIPGLYKEAKEIILYFASYLRHGLIPHLLDVKGKPRYNNRDVCWWFIKSIRDYLEFTQDYEILEEKILMKFQSNDQEVHRNRTQLNLKKFMVLQDIIQDIFQSHMNGIKFIEWDSGRYLDEFMDSLGFHINLQYDEKTGFIVGGNAKNALTWMDTIGSSSKGNNKGIPASSRDGAPIELTAILWNCLNFVSELYNQDKYKYEGVIKKNKEELSFEDWAEQIQDNFESNYCVPAFKAKTLGINNTYDKKNKNKIKRRKYGFYKDTIQSSNDEQEYQLRPNACIAISIAPELFSNPLNKDVKKWTLQYLASVELYLIDQQSLGVKTLEKDDKMYVGNYDLVDSNDGKAANGFNLYNGIEFVYLYGFYLKAMMNMNLDSVYNNQRIMGYLTNHKQYIQQNAWQSFPDFTNENGQACKYACDSSPMSVAQIQEVCYELNNNDYLNELKDNVKNLRWKQSSRDMKIFWIRKTSSDQAIQGGAKLPNHMHSKFRQSVMNDRGEILTNQQVQKLQKVSKKQQLQFEQYKMTNKNADLLGKATQAKSGISIKNNLGNNNNKNVHFQDHFEDNSPSIIKPNRAKLAQYFSSGDSGVGKSNLITRFTKDEFNLESKATIGVEFCNKNIKINNQSIKAQVWDTAGQERYRAITSTYYRGAVGAMMVYDTTIKSSFKNLNKWYQELKGLADEDIIVMVVGNKIDLPHMRGVQKEDAEQFCKENGLAYLETSALKNTNVEQAFVQLLTQIYEHRINDTYNEKKQKDKLDTNNNNNIILDKNSDEQDKKKKKEKKDCC</sequence>
<accession>A0A0V0R3M8</accession>
<dbReference type="SMART" id="SM00176">
    <property type="entry name" value="RAN"/>
    <property type="match status" value="1"/>
</dbReference>
<evidence type="ECO:0000259" key="10">
    <source>
        <dbReference type="Pfam" id="PF14701"/>
    </source>
</evidence>
<dbReference type="CDD" id="cd02859">
    <property type="entry name" value="E_set_AMPKbeta_like_N"/>
    <property type="match status" value="1"/>
</dbReference>
<dbReference type="FunFam" id="3.40.50.300:FF:000067">
    <property type="entry name" value="ras-related protein RABA1f"/>
    <property type="match status" value="1"/>
</dbReference>
<feature type="compositionally biased region" description="Low complexity" evidence="8">
    <location>
        <begin position="1932"/>
        <end position="1941"/>
    </location>
</feature>
<dbReference type="SUPFAM" id="SSF48208">
    <property type="entry name" value="Six-hairpin glycosidases"/>
    <property type="match status" value="1"/>
</dbReference>
<dbReference type="OrthoDB" id="10248904at2759"/>
<dbReference type="NCBIfam" id="TIGR00231">
    <property type="entry name" value="small_GTP"/>
    <property type="match status" value="1"/>
</dbReference>
<evidence type="ECO:0000256" key="3">
    <source>
        <dbReference type="ARBA" id="ARBA00023134"/>
    </source>
</evidence>
<dbReference type="GO" id="GO:0003924">
    <property type="term" value="F:GTPase activity"/>
    <property type="evidence" value="ECO:0007669"/>
    <property type="project" value="InterPro"/>
</dbReference>
<keyword evidence="14" id="KW-1185">Reference proteome</keyword>
<dbReference type="PRINTS" id="PR00449">
    <property type="entry name" value="RASTRNSFRMNG"/>
</dbReference>
<dbReference type="Proteomes" id="UP000054937">
    <property type="component" value="Unassembled WGS sequence"/>
</dbReference>
<evidence type="ECO:0000256" key="8">
    <source>
        <dbReference type="SAM" id="MobiDB-lite"/>
    </source>
</evidence>
<evidence type="ECO:0000256" key="2">
    <source>
        <dbReference type="ARBA" id="ARBA00022741"/>
    </source>
</evidence>
<feature type="region of interest" description="Disordered" evidence="8">
    <location>
        <begin position="1924"/>
        <end position="1959"/>
    </location>
</feature>
<comment type="caution">
    <text evidence="13">The sequence shown here is derived from an EMBL/GenBank/DDBJ whole genome shotgun (WGS) entry which is preliminary data.</text>
</comment>
<dbReference type="Pfam" id="PF14701">
    <property type="entry name" value="hDGE_amylase"/>
    <property type="match status" value="1"/>
</dbReference>
<dbReference type="InterPro" id="IPR014756">
    <property type="entry name" value="Ig_E-set"/>
</dbReference>
<dbReference type="InterPro" id="IPR027417">
    <property type="entry name" value="P-loop_NTPase"/>
</dbReference>
<keyword evidence="4" id="KW-0472">Membrane</keyword>
<dbReference type="InterPro" id="IPR012341">
    <property type="entry name" value="6hp_glycosidase-like_sf"/>
</dbReference>
<dbReference type="PROSITE" id="PS51421">
    <property type="entry name" value="RAS"/>
    <property type="match status" value="1"/>
</dbReference>
<proteinExistence type="inferred from homology"/>
<dbReference type="Pfam" id="PF16561">
    <property type="entry name" value="AMPK1_CBM"/>
    <property type="match status" value="1"/>
</dbReference>
<keyword evidence="3" id="KW-0342">GTP-binding</keyword>
<dbReference type="InParanoid" id="A0A0V0R3M8"/>
<dbReference type="Pfam" id="PF06202">
    <property type="entry name" value="GDE_C"/>
    <property type="match status" value="1"/>
</dbReference>
<evidence type="ECO:0000313" key="13">
    <source>
        <dbReference type="EMBL" id="KRX09092.1"/>
    </source>
</evidence>
<dbReference type="EMBL" id="LDAU01000054">
    <property type="protein sequence ID" value="KRX09092.1"/>
    <property type="molecule type" value="Genomic_DNA"/>
</dbReference>
<dbReference type="SMART" id="SM00173">
    <property type="entry name" value="RAS"/>
    <property type="match status" value="1"/>
</dbReference>
<evidence type="ECO:0000256" key="6">
    <source>
        <dbReference type="ARBA" id="ARBA00023289"/>
    </source>
</evidence>
<dbReference type="GO" id="GO:0012505">
    <property type="term" value="C:endomembrane system"/>
    <property type="evidence" value="ECO:0007669"/>
    <property type="project" value="UniProtKB-SubCell"/>
</dbReference>
<dbReference type="InterPro" id="IPR013783">
    <property type="entry name" value="Ig-like_fold"/>
</dbReference>
<reference evidence="13 14" key="1">
    <citation type="journal article" date="2015" name="Sci. Rep.">
        <title>Genome of the facultative scuticociliatosis pathogen Pseudocohnilembus persalinus provides insight into its virulence through horizontal gene transfer.</title>
        <authorList>
            <person name="Xiong J."/>
            <person name="Wang G."/>
            <person name="Cheng J."/>
            <person name="Tian M."/>
            <person name="Pan X."/>
            <person name="Warren A."/>
            <person name="Jiang C."/>
            <person name="Yuan D."/>
            <person name="Miao W."/>
        </authorList>
    </citation>
    <scope>NUCLEOTIDE SEQUENCE [LARGE SCALE GENOMIC DNA]</scope>
    <source>
        <strain evidence="13">36N120E</strain>
    </source>
</reference>
<dbReference type="SMART" id="SM00174">
    <property type="entry name" value="RHO"/>
    <property type="match status" value="1"/>
</dbReference>
<dbReference type="OMA" id="YEEGHVH"/>
<evidence type="ECO:0000256" key="5">
    <source>
        <dbReference type="ARBA" id="ARBA00023288"/>
    </source>
</evidence>
<organism evidence="13 14">
    <name type="scientific">Pseudocohnilembus persalinus</name>
    <name type="common">Ciliate</name>
    <dbReference type="NCBI Taxonomy" id="266149"/>
    <lineage>
        <taxon>Eukaryota</taxon>
        <taxon>Sar</taxon>
        <taxon>Alveolata</taxon>
        <taxon>Ciliophora</taxon>
        <taxon>Intramacronucleata</taxon>
        <taxon>Oligohymenophorea</taxon>
        <taxon>Scuticociliatia</taxon>
        <taxon>Philasterida</taxon>
        <taxon>Pseudocohnilembidae</taxon>
        <taxon>Pseudocohnilembus</taxon>
    </lineage>
</organism>
<keyword evidence="13" id="KW-0326">Glycosidase</keyword>
<dbReference type="Gene3D" id="3.40.50.300">
    <property type="entry name" value="P-loop containing nucleotide triphosphate hydrolases"/>
    <property type="match status" value="1"/>
</dbReference>
<feature type="domain" description="Glycogen debranching enzyme central" evidence="11">
    <location>
        <begin position="821"/>
        <end position="1054"/>
    </location>
</feature>
<dbReference type="GO" id="GO:0005980">
    <property type="term" value="P:glycogen catabolic process"/>
    <property type="evidence" value="ECO:0007669"/>
    <property type="project" value="InterPro"/>
</dbReference>
<dbReference type="Pfam" id="PF00071">
    <property type="entry name" value="Ras"/>
    <property type="match status" value="1"/>
</dbReference>
<evidence type="ECO:0000259" key="12">
    <source>
        <dbReference type="Pfam" id="PF16561"/>
    </source>
</evidence>
<evidence type="ECO:0000259" key="11">
    <source>
        <dbReference type="Pfam" id="PF14702"/>
    </source>
</evidence>
<dbReference type="GO" id="GO:0004135">
    <property type="term" value="F:amylo-alpha-1,6-glucosidase activity"/>
    <property type="evidence" value="ECO:0007669"/>
    <property type="project" value="InterPro"/>
</dbReference>
<comment type="similarity">
    <text evidence="1">Belongs to the small GTPase superfamily. Rab family.</text>
</comment>
<dbReference type="InterPro" id="IPR005225">
    <property type="entry name" value="Small_GTP-bd"/>
</dbReference>
<dbReference type="InterPro" id="IPR032792">
    <property type="entry name" value="AGL_glucanoTrfase"/>
</dbReference>
<comment type="subcellular location">
    <subcellularLocation>
        <location evidence="7">Endomembrane system</location>
        <topology evidence="7">Lipid-anchor</topology>
    </subcellularLocation>
</comment>
<protein>
    <submittedName>
        <fullName evidence="13">Six-hairpin glycosidase-like protein</fullName>
    </submittedName>
</protein>
<dbReference type="SUPFAM" id="SSF52540">
    <property type="entry name" value="P-loop containing nucleoside triphosphate hydrolases"/>
    <property type="match status" value="1"/>
</dbReference>
<dbReference type="InterPro" id="IPR008928">
    <property type="entry name" value="6-hairpin_glycosidase_sf"/>
</dbReference>
<evidence type="ECO:0000256" key="4">
    <source>
        <dbReference type="ARBA" id="ARBA00023136"/>
    </source>
</evidence>
<dbReference type="InterPro" id="IPR001806">
    <property type="entry name" value="Small_GTPase"/>
</dbReference>
<keyword evidence="6" id="KW-0636">Prenylation</keyword>
<feature type="domain" description="Glycogen debranching enzyme glucanotransferase" evidence="10">
    <location>
        <begin position="150"/>
        <end position="572"/>
    </location>
</feature>
<dbReference type="PANTHER" id="PTHR10569">
    <property type="entry name" value="GLYCOGEN DEBRANCHING ENZYME"/>
    <property type="match status" value="1"/>
</dbReference>
<evidence type="ECO:0000256" key="7">
    <source>
        <dbReference type="ARBA" id="ARBA00037868"/>
    </source>
</evidence>
<feature type="compositionally biased region" description="Basic and acidic residues" evidence="8">
    <location>
        <begin position="1942"/>
        <end position="1959"/>
    </location>
</feature>